<dbReference type="EMBL" id="CP073581">
    <property type="protein sequence ID" value="QUJ75112.1"/>
    <property type="molecule type" value="Genomic_DNA"/>
</dbReference>
<gene>
    <name evidence="2" type="ORF">KDD17_08695</name>
</gene>
<keyword evidence="1" id="KW-0812">Transmembrane</keyword>
<reference evidence="2" key="1">
    <citation type="submission" date="2021-04" db="EMBL/GenBank/DDBJ databases">
        <title>Complete genome sequence for Sulfitobacter sp. strain JK7-1.</title>
        <authorList>
            <person name="Park S.-J."/>
        </authorList>
    </citation>
    <scope>NUCLEOTIDE SEQUENCE</scope>
    <source>
        <strain evidence="2">JK7-1</strain>
    </source>
</reference>
<organism evidence="2 3">
    <name type="scientific">Sulfitobacter albidus</name>
    <dbReference type="NCBI Taxonomy" id="2829501"/>
    <lineage>
        <taxon>Bacteria</taxon>
        <taxon>Pseudomonadati</taxon>
        <taxon>Pseudomonadota</taxon>
        <taxon>Alphaproteobacteria</taxon>
        <taxon>Rhodobacterales</taxon>
        <taxon>Roseobacteraceae</taxon>
        <taxon>Sulfitobacter</taxon>
    </lineage>
</organism>
<accession>A0A975JAY5</accession>
<dbReference type="AlphaFoldDB" id="A0A975JAY5"/>
<keyword evidence="1" id="KW-0472">Membrane</keyword>
<protein>
    <submittedName>
        <fullName evidence="2">DUF2484 family protein</fullName>
    </submittedName>
</protein>
<dbReference type="InterPro" id="IPR018919">
    <property type="entry name" value="DUF2484"/>
</dbReference>
<keyword evidence="3" id="KW-1185">Reference proteome</keyword>
<proteinExistence type="predicted"/>
<dbReference type="Proteomes" id="UP000683291">
    <property type="component" value="Chromosome 1"/>
</dbReference>
<keyword evidence="1" id="KW-1133">Transmembrane helix</keyword>
<dbReference type="Pfam" id="PF10658">
    <property type="entry name" value="DUF2484"/>
    <property type="match status" value="1"/>
</dbReference>
<evidence type="ECO:0000256" key="1">
    <source>
        <dbReference type="SAM" id="Phobius"/>
    </source>
</evidence>
<evidence type="ECO:0000313" key="2">
    <source>
        <dbReference type="EMBL" id="QUJ75112.1"/>
    </source>
</evidence>
<dbReference type="KEGG" id="sual:KDD17_08695"/>
<feature type="transmembrane region" description="Helical" evidence="1">
    <location>
        <begin position="52"/>
        <end position="73"/>
    </location>
</feature>
<evidence type="ECO:0000313" key="3">
    <source>
        <dbReference type="Proteomes" id="UP000683291"/>
    </source>
</evidence>
<dbReference type="RefSeq" id="WP_212703317.1">
    <property type="nucleotide sequence ID" value="NZ_CP073581.1"/>
</dbReference>
<name>A0A975JAY5_9RHOB</name>
<sequence>MTLSLTLVCLWAVTANIIAMTPSKDYHWRNAYILIAVGIPILGYTVLQHGPWVGLLVLAAGCSVLRWPVIYLGRWLRRRGRNSVVE</sequence>